<dbReference type="GO" id="GO:0016020">
    <property type="term" value="C:membrane"/>
    <property type="evidence" value="ECO:0007669"/>
    <property type="project" value="UniProtKB-SubCell"/>
</dbReference>
<evidence type="ECO:0000256" key="3">
    <source>
        <dbReference type="ARBA" id="ARBA00022989"/>
    </source>
</evidence>
<dbReference type="InterPro" id="IPR036259">
    <property type="entry name" value="MFS_trans_sf"/>
</dbReference>
<evidence type="ECO:0000256" key="4">
    <source>
        <dbReference type="ARBA" id="ARBA00023136"/>
    </source>
</evidence>
<accession>A0AAJ5YYI0</accession>
<feature type="transmembrane region" description="Helical" evidence="6">
    <location>
        <begin position="543"/>
        <end position="561"/>
    </location>
</feature>
<dbReference type="PANTHER" id="PTHR23507:SF1">
    <property type="entry name" value="FI18259P1-RELATED"/>
    <property type="match status" value="1"/>
</dbReference>
<feature type="transmembrane region" description="Helical" evidence="6">
    <location>
        <begin position="243"/>
        <end position="266"/>
    </location>
</feature>
<feature type="region of interest" description="Disordered" evidence="5">
    <location>
        <begin position="349"/>
        <end position="384"/>
    </location>
</feature>
<feature type="compositionally biased region" description="Polar residues" evidence="5">
    <location>
        <begin position="483"/>
        <end position="492"/>
    </location>
</feature>
<feature type="transmembrane region" description="Helical" evidence="6">
    <location>
        <begin position="445"/>
        <end position="468"/>
    </location>
</feature>
<gene>
    <name evidence="7" type="ORF">MYAM1_001486</name>
</gene>
<feature type="compositionally biased region" description="Polar residues" evidence="5">
    <location>
        <begin position="504"/>
        <end position="515"/>
    </location>
</feature>
<feature type="transmembrane region" description="Helical" evidence="6">
    <location>
        <begin position="410"/>
        <end position="433"/>
    </location>
</feature>
<keyword evidence="8" id="KW-1185">Reference proteome</keyword>
<feature type="transmembrane region" description="Helical" evidence="6">
    <location>
        <begin position="567"/>
        <end position="592"/>
    </location>
</feature>
<dbReference type="PANTHER" id="PTHR23507">
    <property type="entry name" value="ZGC:174356"/>
    <property type="match status" value="1"/>
</dbReference>
<feature type="region of interest" description="Disordered" evidence="5">
    <location>
        <begin position="483"/>
        <end position="520"/>
    </location>
</feature>
<dbReference type="Gene3D" id="1.20.1250.20">
    <property type="entry name" value="MFS general substrate transporter like domains"/>
    <property type="match status" value="2"/>
</dbReference>
<feature type="transmembrane region" description="Helical" evidence="6">
    <location>
        <begin position="143"/>
        <end position="162"/>
    </location>
</feature>
<keyword evidence="4 6" id="KW-0472">Membrane</keyword>
<comment type="subcellular location">
    <subcellularLocation>
        <location evidence="1">Membrane</location>
        <topology evidence="1">Multi-pass membrane protein</topology>
    </subcellularLocation>
</comment>
<feature type="transmembrane region" description="Helical" evidence="6">
    <location>
        <begin position="79"/>
        <end position="97"/>
    </location>
</feature>
<dbReference type="InterPro" id="IPR011701">
    <property type="entry name" value="MFS"/>
</dbReference>
<feature type="transmembrane region" description="Helical" evidence="6">
    <location>
        <begin position="601"/>
        <end position="621"/>
    </location>
</feature>
<sequence>MASTPSGEQDGGVAIGNNAPPLSQKGAGVFSLVNPVDGQESLIEEAAEQEGISTANSTDSDPDLSWLDDLPWWKRPDPMWVNPLILLFALGGGIMLASRMEMYLSLICDEMGLEPGPSSSGLPHIPSSVCRQSPEAQGRLSSLQLILLLTNGICCAFSAGFWAKLSDRKGRTRIMMVNVFGIFVMDLFVLIASTDILRHLPMGIHFLAIGSTIEGSLGGYSAVNALSLCYISDVTPSGTRARLFAMMTGVLFAGVAVGPTLGGYLTVMTGDVVVTLWTAAVLHGGIILSLLLVPESLLPSRRLKAEAARKESQRQNLNLTAMQRLQKAALTPFRTLSILMPHKVYQEYTPVPSEPDEERAMNQDSACSSAQGTPPSRPSSHQEDTFEMPAEQVYLSVPHTIRSATWDVNLLLIGFAYFLESATVAIVPIKIQYVQLVFDWGSEMIGFFISFTALTRMLMLVAVLPVVIRFIHRPLRSVTLPQDDSYSTSPLDSQGHRINEDQQDSVPTASTSETANDAKLEKQWASREKLLCSIHDSRMDMRLAVISAVLTAMACVVTGIARSTWLFFVAILLTSIGSGVGSAVTSLAIALLRDENESGRLFGALAVLGTVSSSMVGPYLFTSIFRASAATAPSLVFFVISGMQIVAAAAVMTVHLRSPSSLSALPPRPHPK</sequence>
<proteinExistence type="predicted"/>
<keyword evidence="3 6" id="KW-1133">Transmembrane helix</keyword>
<dbReference type="SUPFAM" id="SSF103473">
    <property type="entry name" value="MFS general substrate transporter"/>
    <property type="match status" value="2"/>
</dbReference>
<feature type="region of interest" description="Disordered" evidence="5">
    <location>
        <begin position="1"/>
        <end position="20"/>
    </location>
</feature>
<feature type="compositionally biased region" description="Polar residues" evidence="5">
    <location>
        <begin position="362"/>
        <end position="374"/>
    </location>
</feature>
<dbReference type="Proteomes" id="UP001219567">
    <property type="component" value="Chromosome 1"/>
</dbReference>
<feature type="transmembrane region" description="Helical" evidence="6">
    <location>
        <begin position="174"/>
        <end position="192"/>
    </location>
</feature>
<feature type="transmembrane region" description="Helical" evidence="6">
    <location>
        <begin position="272"/>
        <end position="293"/>
    </location>
</feature>
<protein>
    <recommendedName>
        <fullName evidence="9">Major facilitator superfamily (MFS) profile domain-containing protein</fullName>
    </recommendedName>
</protein>
<dbReference type="GO" id="GO:0022857">
    <property type="term" value="F:transmembrane transporter activity"/>
    <property type="evidence" value="ECO:0007669"/>
    <property type="project" value="InterPro"/>
</dbReference>
<name>A0AAJ5YYI0_9BASI</name>
<dbReference type="Pfam" id="PF07690">
    <property type="entry name" value="MFS_1"/>
    <property type="match status" value="1"/>
</dbReference>
<reference evidence="7 8" key="1">
    <citation type="submission" date="2023-03" db="EMBL/GenBank/DDBJ databases">
        <title>Mating type loci evolution in Malassezia.</title>
        <authorList>
            <person name="Coelho M.A."/>
        </authorList>
    </citation>
    <scope>NUCLEOTIDE SEQUENCE [LARGE SCALE GENOMIC DNA]</scope>
    <source>
        <strain evidence="7 8">CBS 9725</strain>
    </source>
</reference>
<evidence type="ECO:0008006" key="9">
    <source>
        <dbReference type="Google" id="ProtNLM"/>
    </source>
</evidence>
<feature type="transmembrane region" description="Helical" evidence="6">
    <location>
        <begin position="204"/>
        <end position="231"/>
    </location>
</feature>
<feature type="transmembrane region" description="Helical" evidence="6">
    <location>
        <begin position="633"/>
        <end position="654"/>
    </location>
</feature>
<evidence type="ECO:0000313" key="7">
    <source>
        <dbReference type="EMBL" id="WFC98754.1"/>
    </source>
</evidence>
<evidence type="ECO:0000256" key="6">
    <source>
        <dbReference type="SAM" id="Phobius"/>
    </source>
</evidence>
<keyword evidence="2 6" id="KW-0812">Transmembrane</keyword>
<evidence type="ECO:0000313" key="8">
    <source>
        <dbReference type="Proteomes" id="UP001219567"/>
    </source>
</evidence>
<evidence type="ECO:0000256" key="2">
    <source>
        <dbReference type="ARBA" id="ARBA00022692"/>
    </source>
</evidence>
<organism evidence="7 8">
    <name type="scientific">Malassezia yamatoensis</name>
    <dbReference type="NCBI Taxonomy" id="253288"/>
    <lineage>
        <taxon>Eukaryota</taxon>
        <taxon>Fungi</taxon>
        <taxon>Dikarya</taxon>
        <taxon>Basidiomycota</taxon>
        <taxon>Ustilaginomycotina</taxon>
        <taxon>Malasseziomycetes</taxon>
        <taxon>Malasseziales</taxon>
        <taxon>Malasseziaceae</taxon>
        <taxon>Malassezia</taxon>
    </lineage>
</organism>
<evidence type="ECO:0000256" key="5">
    <source>
        <dbReference type="SAM" id="MobiDB-lite"/>
    </source>
</evidence>
<dbReference type="EMBL" id="CP119943">
    <property type="protein sequence ID" value="WFC98754.1"/>
    <property type="molecule type" value="Genomic_DNA"/>
</dbReference>
<dbReference type="AlphaFoldDB" id="A0AAJ5YYI0"/>
<evidence type="ECO:0000256" key="1">
    <source>
        <dbReference type="ARBA" id="ARBA00004141"/>
    </source>
</evidence>